<organism evidence="3 4">
    <name type="scientific">Vescimonas fastidiosa</name>
    <dbReference type="NCBI Taxonomy" id="2714353"/>
    <lineage>
        <taxon>Bacteria</taxon>
        <taxon>Bacillati</taxon>
        <taxon>Bacillota</taxon>
        <taxon>Clostridia</taxon>
        <taxon>Eubacteriales</taxon>
        <taxon>Oscillospiraceae</taxon>
        <taxon>Vescimonas</taxon>
    </lineage>
</organism>
<dbReference type="Gene3D" id="2.20.230.10">
    <property type="entry name" value="Resuscitation-promoting factor rpfb"/>
    <property type="match status" value="1"/>
</dbReference>
<dbReference type="EMBL" id="AP023415">
    <property type="protein sequence ID" value="BCK78685.1"/>
    <property type="molecule type" value="Genomic_DNA"/>
</dbReference>
<keyword evidence="1" id="KW-0732">Signal</keyword>
<accession>A0A810PWS9</accession>
<feature type="domain" description="G5" evidence="2">
    <location>
        <begin position="186"/>
        <end position="265"/>
    </location>
</feature>
<dbReference type="Proteomes" id="UP000681343">
    <property type="component" value="Chromosome"/>
</dbReference>
<gene>
    <name evidence="3" type="ORF">MM35RIKEN_08770</name>
</gene>
<dbReference type="CDD" id="cd14667">
    <property type="entry name" value="3D_containing_proteins"/>
    <property type="match status" value="1"/>
</dbReference>
<sequence length="390" mass="41824">MAGYTPKREGYDLMKKSFLSLFGGQQGQPANRRRLLALLAPLTVLGLAVCICMSPAPADESVYMLIDSESIHTVTADSGLDYDSSALYAAPHSAGAADVQLILNKGQQVQVSNAVQGVSASAKRSSNGVQLLAASVDGQEDSSEEETTLTSRHETVANLLRRSHVKVSEGEMVVVDLSSGSPAITVCRQYTHLRNVPAETAFDEERIADPLMAKGTEKIITPGVPGLVTETYLDTYVMGKLEKTELVSTTADNSVTQVVEYGTLVDSVSQDDTLVSVHRNDDGSGYLTFASGDTMAFSSQVTCNASAYAIHGRTASGRPTAYGNIAVDPSVFPYGTRFYIYTDDGYMTYGMATASDCGTSIKGYKLDLWFDEYSQACAFGRRNCTVFVLN</sequence>
<dbReference type="SMART" id="SM01208">
    <property type="entry name" value="G5"/>
    <property type="match status" value="1"/>
</dbReference>
<keyword evidence="4" id="KW-1185">Reference proteome</keyword>
<evidence type="ECO:0000313" key="4">
    <source>
        <dbReference type="Proteomes" id="UP000681343"/>
    </source>
</evidence>
<dbReference type="PROSITE" id="PS51109">
    <property type="entry name" value="G5"/>
    <property type="match status" value="1"/>
</dbReference>
<evidence type="ECO:0000259" key="2">
    <source>
        <dbReference type="PROSITE" id="PS51109"/>
    </source>
</evidence>
<name>A0A810PWS9_9FIRM</name>
<dbReference type="PANTHER" id="PTHR39160">
    <property type="entry name" value="CELL WALL-BINDING PROTEIN YOCH"/>
    <property type="match status" value="1"/>
</dbReference>
<dbReference type="KEGG" id="vfa:MM35RIKEN_08770"/>
<dbReference type="PANTHER" id="PTHR39160:SF4">
    <property type="entry name" value="RESUSCITATION-PROMOTING FACTOR RPFB"/>
    <property type="match status" value="1"/>
</dbReference>
<evidence type="ECO:0000313" key="3">
    <source>
        <dbReference type="EMBL" id="BCK78685.1"/>
    </source>
</evidence>
<protein>
    <recommendedName>
        <fullName evidence="2">G5 domain-containing protein</fullName>
    </recommendedName>
</protein>
<dbReference type="Pfam" id="PF07501">
    <property type="entry name" value="G5"/>
    <property type="match status" value="1"/>
</dbReference>
<dbReference type="GO" id="GO:0009254">
    <property type="term" value="P:peptidoglycan turnover"/>
    <property type="evidence" value="ECO:0007669"/>
    <property type="project" value="InterPro"/>
</dbReference>
<dbReference type="InterPro" id="IPR051933">
    <property type="entry name" value="Resuscitation_pf_RpfB"/>
</dbReference>
<dbReference type="GO" id="GO:0019867">
    <property type="term" value="C:outer membrane"/>
    <property type="evidence" value="ECO:0007669"/>
    <property type="project" value="InterPro"/>
</dbReference>
<dbReference type="InterPro" id="IPR011098">
    <property type="entry name" value="G5_dom"/>
</dbReference>
<reference evidence="3" key="1">
    <citation type="submission" date="2020-09" db="EMBL/GenBank/DDBJ databases">
        <title>New species isolated from human feces.</title>
        <authorList>
            <person name="Kitahara M."/>
            <person name="Shigeno Y."/>
            <person name="Shime M."/>
            <person name="Matsumoto Y."/>
            <person name="Nakamura S."/>
            <person name="Motooka D."/>
            <person name="Fukuoka S."/>
            <person name="Nishikawa H."/>
            <person name="Benno Y."/>
        </authorList>
    </citation>
    <scope>NUCLEOTIDE SEQUENCE</scope>
    <source>
        <strain evidence="3">MM35</strain>
    </source>
</reference>
<dbReference type="Pfam" id="PF06725">
    <property type="entry name" value="3D"/>
    <property type="match status" value="1"/>
</dbReference>
<dbReference type="InterPro" id="IPR010611">
    <property type="entry name" value="3D_dom"/>
</dbReference>
<dbReference type="GO" id="GO:0004553">
    <property type="term" value="F:hydrolase activity, hydrolyzing O-glycosyl compounds"/>
    <property type="evidence" value="ECO:0007669"/>
    <property type="project" value="InterPro"/>
</dbReference>
<evidence type="ECO:0000256" key="1">
    <source>
        <dbReference type="ARBA" id="ARBA00022729"/>
    </source>
</evidence>
<dbReference type="InterPro" id="IPR036908">
    <property type="entry name" value="RlpA-like_sf"/>
</dbReference>
<dbReference type="InterPro" id="IPR059180">
    <property type="entry name" value="3D_YorM"/>
</dbReference>
<dbReference type="Gene3D" id="2.40.40.10">
    <property type="entry name" value="RlpA-like domain"/>
    <property type="match status" value="1"/>
</dbReference>
<proteinExistence type="predicted"/>
<dbReference type="AlphaFoldDB" id="A0A810PWS9"/>
<dbReference type="SUPFAM" id="SSF50685">
    <property type="entry name" value="Barwin-like endoglucanases"/>
    <property type="match status" value="1"/>
</dbReference>